<protein>
    <recommendedName>
        <fullName evidence="2">Aminotransferase class I/classII large domain-containing protein</fullName>
    </recommendedName>
</protein>
<dbReference type="PRINTS" id="PR00753">
    <property type="entry name" value="ACCSYNTHASE"/>
</dbReference>
<evidence type="ECO:0000313" key="3">
    <source>
        <dbReference type="EMBL" id="SUZ61109.1"/>
    </source>
</evidence>
<gene>
    <name evidence="3" type="ORF">METZ01_LOCUS13963</name>
</gene>
<reference evidence="3" key="1">
    <citation type="submission" date="2018-05" db="EMBL/GenBank/DDBJ databases">
        <authorList>
            <person name="Lanie J.A."/>
            <person name="Ng W.-L."/>
            <person name="Kazmierczak K.M."/>
            <person name="Andrzejewski T.M."/>
            <person name="Davidsen T.M."/>
            <person name="Wayne K.J."/>
            <person name="Tettelin H."/>
            <person name="Glass J.I."/>
            <person name="Rusch D."/>
            <person name="Podicherti R."/>
            <person name="Tsui H.-C.T."/>
            <person name="Winkler M.E."/>
        </authorList>
    </citation>
    <scope>NUCLEOTIDE SEQUENCE</scope>
</reference>
<dbReference type="SUPFAM" id="SSF53383">
    <property type="entry name" value="PLP-dependent transferases"/>
    <property type="match status" value="1"/>
</dbReference>
<dbReference type="GO" id="GO:0030170">
    <property type="term" value="F:pyridoxal phosphate binding"/>
    <property type="evidence" value="ECO:0007669"/>
    <property type="project" value="InterPro"/>
</dbReference>
<dbReference type="Pfam" id="PF00155">
    <property type="entry name" value="Aminotran_1_2"/>
    <property type="match status" value="1"/>
</dbReference>
<accession>A0A381P460</accession>
<dbReference type="PANTHER" id="PTHR43795">
    <property type="entry name" value="BIFUNCTIONAL ASPARTATE AMINOTRANSFERASE AND GLUTAMATE/ASPARTATE-PREPHENATE AMINOTRANSFERASE-RELATED"/>
    <property type="match status" value="1"/>
</dbReference>
<evidence type="ECO:0000259" key="2">
    <source>
        <dbReference type="Pfam" id="PF00155"/>
    </source>
</evidence>
<dbReference type="InterPro" id="IPR015422">
    <property type="entry name" value="PyrdxlP-dep_Trfase_small"/>
</dbReference>
<proteinExistence type="predicted"/>
<feature type="non-terminal residue" evidence="3">
    <location>
        <position position="346"/>
    </location>
</feature>
<keyword evidence="1" id="KW-0663">Pyridoxal phosphate</keyword>
<dbReference type="CDD" id="cd00609">
    <property type="entry name" value="AAT_like"/>
    <property type="match status" value="1"/>
</dbReference>
<evidence type="ECO:0000256" key="1">
    <source>
        <dbReference type="ARBA" id="ARBA00022898"/>
    </source>
</evidence>
<dbReference type="Gene3D" id="3.90.1150.10">
    <property type="entry name" value="Aspartate Aminotransferase, domain 1"/>
    <property type="match status" value="1"/>
</dbReference>
<name>A0A381P460_9ZZZZ</name>
<dbReference type="AlphaFoldDB" id="A0A381P460"/>
<organism evidence="3">
    <name type="scientific">marine metagenome</name>
    <dbReference type="NCBI Taxonomy" id="408172"/>
    <lineage>
        <taxon>unclassified sequences</taxon>
        <taxon>metagenomes</taxon>
        <taxon>ecological metagenomes</taxon>
    </lineage>
</organism>
<dbReference type="EMBL" id="UINC01000780">
    <property type="protein sequence ID" value="SUZ61109.1"/>
    <property type="molecule type" value="Genomic_DNA"/>
</dbReference>
<dbReference type="GO" id="GO:0008483">
    <property type="term" value="F:transaminase activity"/>
    <property type="evidence" value="ECO:0007669"/>
    <property type="project" value="TreeGrafter"/>
</dbReference>
<sequence>MLGAPDFRAAAASFLEKHLTTCTLDPDQLGVSAGATSVIEMTSFILADSGDVAVIPAPCYPVYKQDIGNMSGMERYDLITHHELSEIKGGPSLSIADLERAQTEIKRAGKRFRMLILTNPDNPTGGIYSHQQLLECTNWCIDHGIHLVVNEIYGLSLINTKHSVIREDYTEDTVFCSFANIMQAKQSDLLHLWYAFSKDLGISGLRVGLVYSQNEAFIRAYGNVNLSHTVSNYTQWVLQLLMSDTDFMSSYVDNNCERLTESYAVVIRHLKELRIPYVPARGSLFTWLDLSELLVEDTSAAEHDLWLDLYRSAGVLLTPGEGFGHSKKGLFRLVYPCVSKHDLGTA</sequence>
<feature type="domain" description="Aminotransferase class I/classII large" evidence="2">
    <location>
        <begin position="3"/>
        <end position="343"/>
    </location>
</feature>
<dbReference type="InterPro" id="IPR015421">
    <property type="entry name" value="PyrdxlP-dep_Trfase_major"/>
</dbReference>
<dbReference type="PANTHER" id="PTHR43795:SF39">
    <property type="entry name" value="AMINOTRANSFERASE CLASS I_CLASSII DOMAIN-CONTAINING PROTEIN"/>
    <property type="match status" value="1"/>
</dbReference>
<dbReference type="Gene3D" id="3.40.640.10">
    <property type="entry name" value="Type I PLP-dependent aspartate aminotransferase-like (Major domain)"/>
    <property type="match status" value="1"/>
</dbReference>
<dbReference type="InterPro" id="IPR015424">
    <property type="entry name" value="PyrdxlP-dep_Trfase"/>
</dbReference>
<dbReference type="InterPro" id="IPR004839">
    <property type="entry name" value="Aminotransferase_I/II_large"/>
</dbReference>
<dbReference type="InterPro" id="IPR050478">
    <property type="entry name" value="Ethylene_sulfur-biosynth"/>
</dbReference>
<dbReference type="GO" id="GO:0006520">
    <property type="term" value="P:amino acid metabolic process"/>
    <property type="evidence" value="ECO:0007669"/>
    <property type="project" value="TreeGrafter"/>
</dbReference>